<dbReference type="AlphaFoldDB" id="W1JB01"/>
<gene>
    <name evidence="2" type="ORF">XCR1_4350004</name>
</gene>
<sequence length="264" mass="29095">MLIESGKNRFNVGKKLNLIATNLLVGNAIYSEKIKSSLGVFFETGNASYTSYNQSRLPLIKGKGNVNYRGAGVLIQKKSLDNLTITGSLRGGKLNYDFKSHDFGVNKNIMSQYNSDSSYLGTHIGIDKKIKVSDVKKLTVHGDYQYTYINHDTAEIKTVLGHEKIKFDKINSHQMKIGTILHNKIMDNVTLNTGVGYQYEFNGKSKGTIEGMEIRSLSSKGGSGFASVGIGFGEQSNLSGEFKFTGYIGEKQGINGLLNIKYQF</sequence>
<reference evidence="2 3" key="1">
    <citation type="submission" date="2013-11" db="EMBL/GenBank/DDBJ databases">
        <title>Draft genome sequence and annotation of the entomopathogenic bacterium, Xenorhabdus cabanillasi strain JM26.</title>
        <authorList>
            <person name="Gualtieri M."/>
            <person name="Ogier J.C."/>
            <person name="Pages S."/>
            <person name="Givaudan A."/>
            <person name="Gaudriault S."/>
        </authorList>
    </citation>
    <scope>NUCLEOTIDE SEQUENCE [LARGE SCALE GENOMIC DNA]</scope>
    <source>
        <strain evidence="2 3">JM26</strain>
    </source>
</reference>
<dbReference type="EMBL" id="CBXE010000374">
    <property type="protein sequence ID" value="CDL86690.1"/>
    <property type="molecule type" value="Genomic_DNA"/>
</dbReference>
<name>W1JB01_9GAMM</name>
<evidence type="ECO:0000313" key="3">
    <source>
        <dbReference type="Proteomes" id="UP000019197"/>
    </source>
</evidence>
<dbReference type="SUPFAM" id="SSF103515">
    <property type="entry name" value="Autotransporter"/>
    <property type="match status" value="1"/>
</dbReference>
<dbReference type="Proteomes" id="UP000019197">
    <property type="component" value="Unassembled WGS sequence"/>
</dbReference>
<dbReference type="InterPro" id="IPR036709">
    <property type="entry name" value="Autotransporte_beta_dom_sf"/>
</dbReference>
<dbReference type="Gene3D" id="2.40.128.130">
    <property type="entry name" value="Autotransporter beta-domain"/>
    <property type="match status" value="1"/>
</dbReference>
<protein>
    <recommendedName>
        <fullName evidence="1">Autotransporter domain-containing protein</fullName>
    </recommendedName>
</protein>
<accession>W1JB01</accession>
<dbReference type="Pfam" id="PF03797">
    <property type="entry name" value="Autotransporter"/>
    <property type="match status" value="1"/>
</dbReference>
<proteinExistence type="predicted"/>
<evidence type="ECO:0000313" key="2">
    <source>
        <dbReference type="EMBL" id="CDL86690.1"/>
    </source>
</evidence>
<organism evidence="2 3">
    <name type="scientific">Xenorhabdus cabanillasii JM26</name>
    <dbReference type="NCBI Taxonomy" id="1427517"/>
    <lineage>
        <taxon>Bacteria</taxon>
        <taxon>Pseudomonadati</taxon>
        <taxon>Pseudomonadota</taxon>
        <taxon>Gammaproteobacteria</taxon>
        <taxon>Enterobacterales</taxon>
        <taxon>Morganellaceae</taxon>
        <taxon>Xenorhabdus</taxon>
    </lineage>
</organism>
<feature type="domain" description="Autotransporter" evidence="1">
    <location>
        <begin position="37"/>
        <end position="238"/>
    </location>
</feature>
<evidence type="ECO:0000259" key="1">
    <source>
        <dbReference type="Pfam" id="PF03797"/>
    </source>
</evidence>
<dbReference type="InterPro" id="IPR005546">
    <property type="entry name" value="Autotransporte_beta"/>
</dbReference>
<comment type="caution">
    <text evidence="2">The sequence shown here is derived from an EMBL/GenBank/DDBJ whole genome shotgun (WGS) entry which is preliminary data.</text>
</comment>